<sequence length="147" mass="17110">MYNPIKLKMKALASSSPPDISHYKPDRGFCSDYLYAFGQSVSQSRFHAMYIWFMIIWKLDDFLNYHILLFQRILCNLVDGGSETSIYVKIERRGKSPRLKGEKKGLFATRSPHPYLIGPTVAKVKYITTLCQLHYAYAQVERHVRMP</sequence>
<keyword evidence="2" id="KW-1185">Reference proteome</keyword>
<protein>
    <submittedName>
        <fullName evidence="1">Uncharacterized protein</fullName>
    </submittedName>
</protein>
<evidence type="ECO:0000313" key="1">
    <source>
        <dbReference type="EMBL" id="CAH1415938.1"/>
    </source>
</evidence>
<name>A0AAU9LU42_9ASTR</name>
<dbReference type="Gene3D" id="2.40.30.70">
    <property type="entry name" value="YaeB-like"/>
    <property type="match status" value="1"/>
</dbReference>
<comment type="caution">
    <text evidence="1">The sequence shown here is derived from an EMBL/GenBank/DDBJ whole genome shotgun (WGS) entry which is preliminary data.</text>
</comment>
<proteinExistence type="predicted"/>
<accession>A0AAU9LU42</accession>
<organism evidence="1 2">
    <name type="scientific">Lactuca virosa</name>
    <dbReference type="NCBI Taxonomy" id="75947"/>
    <lineage>
        <taxon>Eukaryota</taxon>
        <taxon>Viridiplantae</taxon>
        <taxon>Streptophyta</taxon>
        <taxon>Embryophyta</taxon>
        <taxon>Tracheophyta</taxon>
        <taxon>Spermatophyta</taxon>
        <taxon>Magnoliopsida</taxon>
        <taxon>eudicotyledons</taxon>
        <taxon>Gunneridae</taxon>
        <taxon>Pentapetalae</taxon>
        <taxon>asterids</taxon>
        <taxon>campanulids</taxon>
        <taxon>Asterales</taxon>
        <taxon>Asteraceae</taxon>
        <taxon>Cichorioideae</taxon>
        <taxon>Cichorieae</taxon>
        <taxon>Lactucinae</taxon>
        <taxon>Lactuca</taxon>
    </lineage>
</organism>
<gene>
    <name evidence="1" type="ORF">LVIROSA_LOCUS3747</name>
</gene>
<dbReference type="EMBL" id="CAKMRJ010000002">
    <property type="protein sequence ID" value="CAH1415938.1"/>
    <property type="molecule type" value="Genomic_DNA"/>
</dbReference>
<evidence type="ECO:0000313" key="2">
    <source>
        <dbReference type="Proteomes" id="UP001157418"/>
    </source>
</evidence>
<dbReference type="AlphaFoldDB" id="A0AAU9LU42"/>
<dbReference type="InterPro" id="IPR036414">
    <property type="entry name" value="YaeB_N_sf"/>
</dbReference>
<reference evidence="1 2" key="1">
    <citation type="submission" date="2022-01" db="EMBL/GenBank/DDBJ databases">
        <authorList>
            <person name="Xiong W."/>
            <person name="Schranz E."/>
        </authorList>
    </citation>
    <scope>NUCLEOTIDE SEQUENCE [LARGE SCALE GENOMIC DNA]</scope>
</reference>
<dbReference type="Proteomes" id="UP001157418">
    <property type="component" value="Unassembled WGS sequence"/>
</dbReference>